<evidence type="ECO:0000313" key="2">
    <source>
        <dbReference type="EMBL" id="CRZ03931.1"/>
    </source>
</evidence>
<feature type="non-terminal residue" evidence="2">
    <location>
        <position position="387"/>
    </location>
</feature>
<feature type="non-terminal residue" evidence="2">
    <location>
        <position position="1"/>
    </location>
</feature>
<feature type="compositionally biased region" description="Low complexity" evidence="1">
    <location>
        <begin position="327"/>
        <end position="348"/>
    </location>
</feature>
<feature type="compositionally biased region" description="Basic residues" evidence="1">
    <location>
        <begin position="369"/>
        <end position="380"/>
    </location>
</feature>
<reference evidence="2" key="1">
    <citation type="submission" date="2015-04" db="EMBL/GenBank/DDBJ databases">
        <title>The genome sequence of the plant pathogenic Rhizarian Plasmodiophora brassicae reveals insights in its biotrophic life cycle and the origin of chitin synthesis.</title>
        <authorList>
            <person name="Schwelm A."/>
            <person name="Fogelqvist J."/>
            <person name="Knaust A."/>
            <person name="Julke S."/>
            <person name="Lilja T."/>
            <person name="Dhandapani V."/>
            <person name="Bonilla-Rosso G."/>
            <person name="Karlsson M."/>
            <person name="Shevchenko A."/>
            <person name="Choi S.R."/>
            <person name="Kim H.G."/>
            <person name="Park J.Y."/>
            <person name="Lim Y.P."/>
            <person name="Ludwig-Muller J."/>
            <person name="Dixelius C."/>
        </authorList>
    </citation>
    <scope>NUCLEOTIDE SEQUENCE</scope>
    <source>
        <tissue evidence="2">Potato root galls</tissue>
    </source>
</reference>
<protein>
    <submittedName>
        <fullName evidence="2">Uncharacterized protein</fullName>
    </submittedName>
</protein>
<name>A0A0H5QR31_9EUKA</name>
<feature type="region of interest" description="Disordered" evidence="1">
    <location>
        <begin position="95"/>
        <end position="128"/>
    </location>
</feature>
<feature type="region of interest" description="Disordered" evidence="1">
    <location>
        <begin position="327"/>
        <end position="387"/>
    </location>
</feature>
<dbReference type="InterPro" id="IPR013320">
    <property type="entry name" value="ConA-like_dom_sf"/>
</dbReference>
<dbReference type="Pfam" id="PF13385">
    <property type="entry name" value="Laminin_G_3"/>
    <property type="match status" value="1"/>
</dbReference>
<organism evidence="2">
    <name type="scientific">Spongospora subterranea</name>
    <dbReference type="NCBI Taxonomy" id="70186"/>
    <lineage>
        <taxon>Eukaryota</taxon>
        <taxon>Sar</taxon>
        <taxon>Rhizaria</taxon>
        <taxon>Endomyxa</taxon>
        <taxon>Phytomyxea</taxon>
        <taxon>Plasmodiophorida</taxon>
        <taxon>Plasmodiophoridae</taxon>
        <taxon>Spongospora</taxon>
    </lineage>
</organism>
<accession>A0A0H5QR31</accession>
<proteinExistence type="predicted"/>
<dbReference type="EMBL" id="HACM01003489">
    <property type="protein sequence ID" value="CRZ03931.1"/>
    <property type="molecule type" value="Transcribed_RNA"/>
</dbReference>
<dbReference type="AlphaFoldDB" id="A0A0H5QR31"/>
<feature type="compositionally biased region" description="Basic residues" evidence="1">
    <location>
        <begin position="349"/>
        <end position="360"/>
    </location>
</feature>
<dbReference type="Gene3D" id="2.60.120.200">
    <property type="match status" value="1"/>
</dbReference>
<sequence>GQHATCYQQPLTSDPSESFYFSTSMFTPVLMSSSDRLFLGSFPRSTFESAMMGQLAFLSYFTRALPQSEVEQYYHSFVSRISPYTTQKPITKNLTTKKPTTKIPTSKKSIAKKPTTTKPSISPTTAKKNATQSAPGVLLIGSPIAPVIGVPITNASINFHDSSDFTLSLWVNLGSSTQDQIIYRIQTPENPASVFYPGLQVSENSILLLMSDTEMTQLVLFCPRSIVFSKWEFITITVANHHATCYQQPIVSDPSSSFYVSSSVFTPVSMTSSDRLFLGSFPTSPFESAMVGQLAFLSYFQRALLQSEVEQYFYSFVSRITQFTTKKPTTKNPTMKTPATRKSTTMKLATKKPTTKKPATKKPTTIKPATKKPTTKKAATKKPTTMK</sequence>
<dbReference type="SUPFAM" id="SSF49899">
    <property type="entry name" value="Concanavalin A-like lectins/glucanases"/>
    <property type="match status" value="1"/>
</dbReference>
<evidence type="ECO:0000256" key="1">
    <source>
        <dbReference type="SAM" id="MobiDB-lite"/>
    </source>
</evidence>